<reference evidence="2" key="1">
    <citation type="submission" date="2020-12" db="EMBL/GenBank/DDBJ databases">
        <title>Sedimentitalea sp. nov., isolated from sand in Incheon.</title>
        <authorList>
            <person name="Kim W."/>
        </authorList>
    </citation>
    <scope>NUCLEOTIDE SEQUENCE</scope>
    <source>
        <strain evidence="2">CAU 1593</strain>
    </source>
</reference>
<protein>
    <submittedName>
        <fullName evidence="2">DUF2927 domain-containing protein</fullName>
    </submittedName>
</protein>
<comment type="caution">
    <text evidence="2">The sequence shown here is derived from an EMBL/GenBank/DDBJ whole genome shotgun (WGS) entry which is preliminary data.</text>
</comment>
<dbReference type="Proteomes" id="UP000619079">
    <property type="component" value="Unassembled WGS sequence"/>
</dbReference>
<evidence type="ECO:0000256" key="1">
    <source>
        <dbReference type="SAM" id="SignalP"/>
    </source>
</evidence>
<dbReference type="Pfam" id="PF11150">
    <property type="entry name" value="DUF2927"/>
    <property type="match status" value="1"/>
</dbReference>
<evidence type="ECO:0000313" key="2">
    <source>
        <dbReference type="EMBL" id="MBJ6373173.1"/>
    </source>
</evidence>
<keyword evidence="3" id="KW-1185">Reference proteome</keyword>
<dbReference type="AlphaFoldDB" id="A0A8J7IM45"/>
<name>A0A8J7IM45_9RHOB</name>
<keyword evidence="1" id="KW-0732">Signal</keyword>
<accession>A0A8J7IM45</accession>
<feature type="chain" id="PRO_5035267692" evidence="1">
    <location>
        <begin position="21"/>
        <end position="458"/>
    </location>
</feature>
<gene>
    <name evidence="2" type="ORF">JF290_16730</name>
</gene>
<sequence length="458" mass="49971">MIRPAAAVVLALLLSGCADTPPPEMTTRARIADSSLPPVKGFTQSLPTRPMQSNANIAADFLALHFQLESGRALPVFTRFETPITVRVTGKPPPSLTPDLRRLLTRLRREARIDIRETDPSDAAAGVTIEAVSRADIRRALPQAACFVVPNVSSLSEFRRKRRSPDTNWSTLTRRERLAIFLPYDSSPQEIRDCLHEELAQAIGPLNDLYRLPDSVFNDDNVHTVLTGFDMLILRATYAPELASGMSESEVATELPAILSRLNPGGDGRRVTPVSTTSRDFIDAVQTALGPGATTPARRNAAMSAAATAQRLGWQDHRRAFAYYMLGRMTQLQDPALAQQYYASALRYLEGTPGTDLHRAYIATQTAAYAIARGDGAAALRQIDPSLDVAARSENAALLATLMLLQAEALDLTGQPEAARAVRLDSLGWARYGFGSDWAVRAKMREIAALNPRGERKS</sequence>
<organism evidence="2 3">
    <name type="scientific">Sedimentitalea arenosa</name>
    <dbReference type="NCBI Taxonomy" id="2798803"/>
    <lineage>
        <taxon>Bacteria</taxon>
        <taxon>Pseudomonadati</taxon>
        <taxon>Pseudomonadota</taxon>
        <taxon>Alphaproteobacteria</taxon>
        <taxon>Rhodobacterales</taxon>
        <taxon>Paracoccaceae</taxon>
        <taxon>Sedimentitalea</taxon>
    </lineage>
</organism>
<dbReference type="EMBL" id="JAELVR010000012">
    <property type="protein sequence ID" value="MBJ6373173.1"/>
    <property type="molecule type" value="Genomic_DNA"/>
</dbReference>
<proteinExistence type="predicted"/>
<evidence type="ECO:0000313" key="3">
    <source>
        <dbReference type="Proteomes" id="UP000619079"/>
    </source>
</evidence>
<dbReference type="InterPro" id="IPR021323">
    <property type="entry name" value="DUF2927"/>
</dbReference>
<dbReference type="PROSITE" id="PS51257">
    <property type="entry name" value="PROKAR_LIPOPROTEIN"/>
    <property type="match status" value="1"/>
</dbReference>
<dbReference type="RefSeq" id="WP_199026050.1">
    <property type="nucleotide sequence ID" value="NZ_JAELVR010000012.1"/>
</dbReference>
<feature type="signal peptide" evidence="1">
    <location>
        <begin position="1"/>
        <end position="20"/>
    </location>
</feature>